<proteinExistence type="predicted"/>
<sequence>MEGRLADFAQRLRAEQGKVRRLEHRTASLEAQMRSIKHTMLSVFQQAAFELERLVDNEPSLPDARAGDEAASRLLPTSAPPTAGRKQEPNGRARCPDSPELGPVGRTPQAGGGSAVTEDGQLEDDRISLFPSEEERERPRQPRVDPVSGQTLYGDLESEGPLMHFDPKGWLVGDGAKVKQDPDAPKGADLRHTIDSVRRRARSQSPGRDATQGATPTHARGNGAAAEPSKRQRSPTRHRPQTRSPSRQRPRTGSRDRGHTGSRDRERTDSRDRRRPSSRSPNRRRPLSPQNYQKYGGGADDRRETSDTRRRGASPPRSPAGAERRRTSQRASRLGADPWGGAPRESSRDRSRIIGADPNGWNVDNGNTTGWVVNSFAAEAEMPVMQRSITQIAEKTVEPTVTDKVMEWDNSGAAANGGGIPLDLLSGRSSGEPQVKMEDAGGGADLRAGMSSDSDDDDDPLSTLRSNEHRAGAASQLTDESGLQLTSERLGPLWGLFGWLPLDELPKHYEKAYGTQLWTPETRGRIRRDIRFVSGLSMWSAPGGPLLFRNGAHLANTRRSQVLFVCPLVPEPLLFFFVVTTVLRTLRPGQGDTVAMLWEGRFKKSPLGLCTATLSNQDGEIKWTEMGPLWSAALEWLCNLGRVTVRYGRAYLRDKIGGWSYDSFGNGAPSAAPSGPAEPAAELVYGLRREDLNALLDVSPMLLGAMFDERELLRLEDELQS</sequence>
<accession>A0ACC1K8I7</accession>
<protein>
    <submittedName>
        <fullName evidence="1">Uncharacterized protein</fullName>
    </submittedName>
</protein>
<keyword evidence="2" id="KW-1185">Reference proteome</keyword>
<evidence type="ECO:0000313" key="1">
    <source>
        <dbReference type="EMBL" id="KAJ2775656.1"/>
    </source>
</evidence>
<name>A0ACC1K8I7_9FUNG</name>
<reference evidence="1" key="1">
    <citation type="submission" date="2022-07" db="EMBL/GenBank/DDBJ databases">
        <title>Phylogenomic reconstructions and comparative analyses of Kickxellomycotina fungi.</title>
        <authorList>
            <person name="Reynolds N.K."/>
            <person name="Stajich J.E."/>
            <person name="Barry K."/>
            <person name="Grigoriev I.V."/>
            <person name="Crous P."/>
            <person name="Smith M.E."/>
        </authorList>
    </citation>
    <scope>NUCLEOTIDE SEQUENCE</scope>
    <source>
        <strain evidence="1">CBS 109366</strain>
    </source>
</reference>
<dbReference type="EMBL" id="JANBUJ010000005">
    <property type="protein sequence ID" value="KAJ2775656.1"/>
    <property type="molecule type" value="Genomic_DNA"/>
</dbReference>
<organism evidence="1 2">
    <name type="scientific">Coemansia nantahalensis</name>
    <dbReference type="NCBI Taxonomy" id="2789366"/>
    <lineage>
        <taxon>Eukaryota</taxon>
        <taxon>Fungi</taxon>
        <taxon>Fungi incertae sedis</taxon>
        <taxon>Zoopagomycota</taxon>
        <taxon>Kickxellomycotina</taxon>
        <taxon>Kickxellomycetes</taxon>
        <taxon>Kickxellales</taxon>
        <taxon>Kickxellaceae</taxon>
        <taxon>Coemansia</taxon>
    </lineage>
</organism>
<dbReference type="Proteomes" id="UP001140234">
    <property type="component" value="Unassembled WGS sequence"/>
</dbReference>
<comment type="caution">
    <text evidence="1">The sequence shown here is derived from an EMBL/GenBank/DDBJ whole genome shotgun (WGS) entry which is preliminary data.</text>
</comment>
<evidence type="ECO:0000313" key="2">
    <source>
        <dbReference type="Proteomes" id="UP001140234"/>
    </source>
</evidence>
<gene>
    <name evidence="1" type="ORF">IWQ57_000285</name>
</gene>